<accession>A0A6J4HYB1</accession>
<dbReference type="GO" id="GO:0008074">
    <property type="term" value="C:guanylate cyclase complex, soluble"/>
    <property type="evidence" value="ECO:0007669"/>
    <property type="project" value="TreeGrafter"/>
</dbReference>
<name>A0A6J4HYB1_9ACTN</name>
<proteinExistence type="predicted"/>
<dbReference type="Gene3D" id="3.90.1520.10">
    <property type="entry name" value="H-NOX domain"/>
    <property type="match status" value="1"/>
</dbReference>
<feature type="domain" description="Heme NO-binding" evidence="1">
    <location>
        <begin position="1"/>
        <end position="62"/>
    </location>
</feature>
<dbReference type="SUPFAM" id="SSF111126">
    <property type="entry name" value="Ligand-binding domain in the NO signalling and Golgi transport"/>
    <property type="match status" value="1"/>
</dbReference>
<dbReference type="InterPro" id="IPR011644">
    <property type="entry name" value="Heme_NO-bd"/>
</dbReference>
<organism evidence="2">
    <name type="scientific">uncultured Blastococcus sp</name>
    <dbReference type="NCBI Taxonomy" id="217144"/>
    <lineage>
        <taxon>Bacteria</taxon>
        <taxon>Bacillati</taxon>
        <taxon>Actinomycetota</taxon>
        <taxon>Actinomycetes</taxon>
        <taxon>Geodermatophilales</taxon>
        <taxon>Geodermatophilaceae</taxon>
        <taxon>Blastococcus</taxon>
        <taxon>environmental samples</taxon>
    </lineage>
</organism>
<dbReference type="InterPro" id="IPR024096">
    <property type="entry name" value="NO_sig/Golgi_transp_ligand-bd"/>
</dbReference>
<sequence length="81" mass="8987">DSLHARIRLTMPALVPPSFRCTDVTDTSLRLHYHSHRDGLAPMVTGLLRGLGARFDTPVGVVHAIRRSEGADHDEFLVTWA</sequence>
<dbReference type="GO" id="GO:0004383">
    <property type="term" value="F:guanylate cyclase activity"/>
    <property type="evidence" value="ECO:0007669"/>
    <property type="project" value="TreeGrafter"/>
</dbReference>
<dbReference type="PANTHER" id="PTHR45655">
    <property type="entry name" value="GUANYLATE CYCLASE SOLUBLE SUBUNIT BETA-2"/>
    <property type="match status" value="1"/>
</dbReference>
<gene>
    <name evidence="2" type="ORF">AVDCRST_MAG52-1242</name>
</gene>
<evidence type="ECO:0000313" key="2">
    <source>
        <dbReference type="EMBL" id="CAA9234581.1"/>
    </source>
</evidence>
<dbReference type="EMBL" id="CADCTN010000083">
    <property type="protein sequence ID" value="CAA9234581.1"/>
    <property type="molecule type" value="Genomic_DNA"/>
</dbReference>
<dbReference type="Pfam" id="PF07700">
    <property type="entry name" value="HNOB"/>
    <property type="match status" value="1"/>
</dbReference>
<dbReference type="GO" id="GO:0070482">
    <property type="term" value="P:response to oxygen levels"/>
    <property type="evidence" value="ECO:0007669"/>
    <property type="project" value="TreeGrafter"/>
</dbReference>
<dbReference type="GO" id="GO:0019934">
    <property type="term" value="P:cGMP-mediated signaling"/>
    <property type="evidence" value="ECO:0007669"/>
    <property type="project" value="TreeGrafter"/>
</dbReference>
<dbReference type="InterPro" id="IPR038158">
    <property type="entry name" value="H-NOX_domain_sf"/>
</dbReference>
<evidence type="ECO:0000259" key="1">
    <source>
        <dbReference type="Pfam" id="PF07700"/>
    </source>
</evidence>
<dbReference type="GO" id="GO:0020037">
    <property type="term" value="F:heme binding"/>
    <property type="evidence" value="ECO:0007669"/>
    <property type="project" value="InterPro"/>
</dbReference>
<reference evidence="2" key="1">
    <citation type="submission" date="2020-02" db="EMBL/GenBank/DDBJ databases">
        <authorList>
            <person name="Meier V. D."/>
        </authorList>
    </citation>
    <scope>NUCLEOTIDE SEQUENCE</scope>
    <source>
        <strain evidence="2">AVDCRST_MAG52</strain>
    </source>
</reference>
<dbReference type="PANTHER" id="PTHR45655:SF13">
    <property type="entry name" value="SOLUBLE GUANYLATE CYCLASE GCY-32-RELATED"/>
    <property type="match status" value="1"/>
</dbReference>
<dbReference type="AlphaFoldDB" id="A0A6J4HYB1"/>
<protein>
    <recommendedName>
        <fullName evidence="1">Heme NO-binding domain-containing protein</fullName>
    </recommendedName>
</protein>
<feature type="non-terminal residue" evidence="2">
    <location>
        <position position="1"/>
    </location>
</feature>